<dbReference type="Gene3D" id="3.30.1150.10">
    <property type="match status" value="1"/>
</dbReference>
<protein>
    <submittedName>
        <fullName evidence="3">Energy transducer TonB</fullName>
    </submittedName>
</protein>
<evidence type="ECO:0000313" key="3">
    <source>
        <dbReference type="EMBL" id="MDC8753107.1"/>
    </source>
</evidence>
<accession>A0ABT5JKA7</accession>
<sequence length="212" mass="23881">MASAQVVADEARDRIPPRAIPTRADPDRYSSKSKQRDPVPIWNDGEWITDADIPASSWIAGHVGETFYQLRITADGEIAECTIEAASGHSALDGLVCPLLKERAQFKPALDAEGVAEAGVYQSKVEWRKREPEFAADAVVRTRYELDERGRIQNCTVLEISEHVPTEMRRNIHKNPCRMSSRYEGIPYRDETGKPVRKAVTLTYRMEVDPVE</sequence>
<dbReference type="RefSeq" id="WP_273675288.1">
    <property type="nucleotide sequence ID" value="NZ_JAQQXQ010000001.1"/>
</dbReference>
<reference evidence="3 4" key="1">
    <citation type="submission" date="2022-10" db="EMBL/GenBank/DDBJ databases">
        <title>Erythrobacter sp. sf7 Genome sequencing.</title>
        <authorList>
            <person name="Park S."/>
        </authorList>
    </citation>
    <scope>NUCLEOTIDE SEQUENCE [LARGE SCALE GENOMIC DNA]</scope>
    <source>
        <strain evidence="4">sf7</strain>
    </source>
</reference>
<evidence type="ECO:0000259" key="2">
    <source>
        <dbReference type="Pfam" id="PF03544"/>
    </source>
</evidence>
<evidence type="ECO:0000256" key="1">
    <source>
        <dbReference type="SAM" id="MobiDB-lite"/>
    </source>
</evidence>
<proteinExistence type="predicted"/>
<dbReference type="SUPFAM" id="SSF74653">
    <property type="entry name" value="TolA/TonB C-terminal domain"/>
    <property type="match status" value="1"/>
</dbReference>
<organism evidence="3 4">
    <name type="scientific">Erythrobacter fulvus</name>
    <dbReference type="NCBI Taxonomy" id="2987523"/>
    <lineage>
        <taxon>Bacteria</taxon>
        <taxon>Pseudomonadati</taxon>
        <taxon>Pseudomonadota</taxon>
        <taxon>Alphaproteobacteria</taxon>
        <taxon>Sphingomonadales</taxon>
        <taxon>Erythrobacteraceae</taxon>
        <taxon>Erythrobacter/Porphyrobacter group</taxon>
        <taxon>Erythrobacter</taxon>
    </lineage>
</organism>
<keyword evidence="4" id="KW-1185">Reference proteome</keyword>
<dbReference type="Pfam" id="PF03544">
    <property type="entry name" value="TonB_C"/>
    <property type="match status" value="1"/>
</dbReference>
<dbReference type="EMBL" id="JAQQXQ010000001">
    <property type="protein sequence ID" value="MDC8753107.1"/>
    <property type="molecule type" value="Genomic_DNA"/>
</dbReference>
<comment type="caution">
    <text evidence="3">The sequence shown here is derived from an EMBL/GenBank/DDBJ whole genome shotgun (WGS) entry which is preliminary data.</text>
</comment>
<feature type="region of interest" description="Disordered" evidence="1">
    <location>
        <begin position="1"/>
        <end position="37"/>
    </location>
</feature>
<feature type="compositionally biased region" description="Basic and acidic residues" evidence="1">
    <location>
        <begin position="24"/>
        <end position="37"/>
    </location>
</feature>
<dbReference type="Proteomes" id="UP001216558">
    <property type="component" value="Unassembled WGS sequence"/>
</dbReference>
<evidence type="ECO:0000313" key="4">
    <source>
        <dbReference type="Proteomes" id="UP001216558"/>
    </source>
</evidence>
<gene>
    <name evidence="3" type="ORF">OIK40_00440</name>
</gene>
<name>A0ABT5JKA7_9SPHN</name>
<dbReference type="InterPro" id="IPR037682">
    <property type="entry name" value="TonB_C"/>
</dbReference>
<feature type="domain" description="TonB C-terminal" evidence="2">
    <location>
        <begin position="60"/>
        <end position="127"/>
    </location>
</feature>